<reference evidence="5" key="3">
    <citation type="submission" date="2015-06" db="UniProtKB">
        <authorList>
            <consortium name="EnsemblMetazoa"/>
        </authorList>
    </citation>
    <scope>IDENTIFICATION</scope>
</reference>
<dbReference type="PROSITE" id="PS00028">
    <property type="entry name" value="ZINC_FINGER_C2H2_1"/>
    <property type="match status" value="1"/>
</dbReference>
<feature type="region of interest" description="Disordered" evidence="2">
    <location>
        <begin position="959"/>
        <end position="1035"/>
    </location>
</feature>
<dbReference type="GeneID" id="20204574"/>
<feature type="region of interest" description="Disordered" evidence="2">
    <location>
        <begin position="78"/>
        <end position="335"/>
    </location>
</feature>
<accession>T1F6X5</accession>
<feature type="compositionally biased region" description="Polar residues" evidence="2">
    <location>
        <begin position="121"/>
        <end position="138"/>
    </location>
</feature>
<proteinExistence type="predicted"/>
<dbReference type="HOGENOM" id="CLU_243883_0_0_1"/>
<feature type="compositionally biased region" description="Basic residues" evidence="2">
    <location>
        <begin position="213"/>
        <end position="224"/>
    </location>
</feature>
<dbReference type="PANTHER" id="PTHR15021:SF0">
    <property type="entry name" value="DISCO-RELATED, ISOFORM A-RELATED"/>
    <property type="match status" value="1"/>
</dbReference>
<name>T1F6X5_HELRO</name>
<feature type="compositionally biased region" description="Polar residues" evidence="2">
    <location>
        <begin position="1595"/>
        <end position="1611"/>
    </location>
</feature>
<feature type="compositionally biased region" description="Polar residues" evidence="2">
    <location>
        <begin position="820"/>
        <end position="850"/>
    </location>
</feature>
<feature type="region of interest" description="Disordered" evidence="2">
    <location>
        <begin position="1438"/>
        <end position="1475"/>
    </location>
</feature>
<dbReference type="GO" id="GO:0008270">
    <property type="term" value="F:zinc ion binding"/>
    <property type="evidence" value="ECO:0007669"/>
    <property type="project" value="UniProtKB-KW"/>
</dbReference>
<sequence length="1611" mass="180555">MAYNAFKGQIMKHHPHPLHHHFPVSSNNKNSNKHINNNNINNNNDINNNNNNLNVNHNEAKYSNDVIKDRKLDDIEKASNDNESSSNSSNNHNSNNNNHSSNNNNHNSNNHSSRNTDNTNFVDNNSLRGKNHSVGSDLNNKNNNNINNNNNNNNMNNNKSDDKVVEVRSKTIDTEENHLKNYGDDDFNNKYNNNNKSNNNDNNNNNNNNNNNKRYKEKNNKNKNARMIAKDDNDDECDVKLHDDDDDSDVNDDDNSDVNHDNSDVNHDNSVVNDDDDNSDDDDDDDDDDDGKSDGTEKYGQILNNNITSDKDDCDDNDDDDNNNNNNNNNDYDYDVAKDKGEINISPTAMANTVSINTTNHTNSTNNKNVTTNANTLTKAKPNSTTTTTNDDSEDYYDVRDGDDVRDYDSRNDDRVKIADTVKSLHQLLLRCNALTMRVKVISDLLLMTNEELVKLEALDGTLWEDHDLKTGYIGSAKRQMNRQQQQQQHQQQQKQSHIWVFPTDLEEISILKTFAASNDNDAQQQKKSEFVINLEKKIKKFDADNSDNDNKTIGNDYDDKKQQMANITKEPKLNDDIAIAADNIDVMVLKDDIPVKSVKKTNSRSNTPLATLENYDLPVTRSRSRSNSITNNNSNNNNNNNNNNNDDDVDIDIKNNKSTANNEVKNGKDMKAIERAKVGSPIGQLHQRHQRSTPQQQQNFFKINQLTALHAFNPFVNPFFSPPPHLIPPLTSELSPLRQHSLFLQQLQQQQQQQQLQQQQQQHQTYSANGNIISQHFLPDFLMASNLSTTVNDGHNLLKTYEKQVENFFKSSTATTNSENIFENGSATNERTKTNVSRQNSDLQPAPTENLSKKPPLPPNKLKVKKQNLETAIDYSTKRHKTDLSPNNHKISSSCSNDNIHRHHHSNNTRDNLFNVGEPAHDYFNVANTYYKFQPYSNLLQQHQQQLSVSSQATSTTQLLLSKTGKPKQSQKQGTLASSSLSHHHQHKTTTSKSTPLKSKTKPGQLNLASGFGLGTSPQHQEHIPGYGGTTLTSSGKKRVLCTACQKTFCDKGALKIHYSAVHLKEMHRCTIPGCLMTFSSRRSRNRHSANPNPKLHTPSSAVGLAGQSLLGSSGGSRMKKKCLIYGAREDDNINNGSNNAGEIGEVPRLTGGCFGLNVGYSGEMRIYDVATSSSSSAVHGLLLEVRASPGKFSFDQHLATKNDININNYNNNNNNKNHYHDVVTSSRPASSSSSSSVSIGYEENDVIKSAANTNTSANGKNTVAATTINCSITNMTENTTCNDQQHQQLHQLRKRKLTVPTKVTTDNNINISNINNNSNNNDINYKGSKAADDEDEEDDDSDDISSSNNNQNIYERSAKRKLFDIQPSHQSQQQHTNNNQTITPKTLTTVSTNSNFENVINDVITSKTNINNNNNINSINNNINNINNVNNSNINDNFTTNNNTPSREKIYDEDDEDDDNSDNHDDDDDENDYDVAMTSLNCHEILDITLTKPLPNNNSQKSTTPTTTNTFPNAAATTSHTTITTSTTTTTNDNNNNKTDNHDVICHVCHVKCRDKLALKEHTELIHPRKMFPCYVGGCGKVFSTLKSRNRHSQNANMHNKQTTSSTKW</sequence>
<keyword evidence="1" id="KW-0862">Zinc</keyword>
<dbReference type="InParanoid" id="T1F6X5"/>
<feature type="compositionally biased region" description="Low complexity" evidence="2">
    <location>
        <begin position="139"/>
        <end position="158"/>
    </location>
</feature>
<evidence type="ECO:0000256" key="1">
    <source>
        <dbReference type="PROSITE-ProRule" id="PRU00042"/>
    </source>
</evidence>
<feature type="compositionally biased region" description="Low complexity" evidence="2">
    <location>
        <begin position="23"/>
        <end position="57"/>
    </location>
</feature>
<dbReference type="SMART" id="SM00355">
    <property type="entry name" value="ZnF_C2H2"/>
    <property type="match status" value="4"/>
</dbReference>
<dbReference type="eggNOG" id="ENOG502QR8N">
    <property type="taxonomic scope" value="Eukaryota"/>
</dbReference>
<keyword evidence="1" id="KW-0863">Zinc-finger</keyword>
<feature type="domain" description="C2H2-type" evidence="3">
    <location>
        <begin position="1574"/>
        <end position="1606"/>
    </location>
</feature>
<reference evidence="4 6" key="2">
    <citation type="journal article" date="2013" name="Nature">
        <title>Insights into bilaterian evolution from three spiralian genomes.</title>
        <authorList>
            <person name="Simakov O."/>
            <person name="Marletaz F."/>
            <person name="Cho S.J."/>
            <person name="Edsinger-Gonzales E."/>
            <person name="Havlak P."/>
            <person name="Hellsten U."/>
            <person name="Kuo D.H."/>
            <person name="Larsson T."/>
            <person name="Lv J."/>
            <person name="Arendt D."/>
            <person name="Savage R."/>
            <person name="Osoegawa K."/>
            <person name="de Jong P."/>
            <person name="Grimwood J."/>
            <person name="Chapman J.A."/>
            <person name="Shapiro H."/>
            <person name="Aerts A."/>
            <person name="Otillar R.P."/>
            <person name="Terry A.Y."/>
            <person name="Boore J.L."/>
            <person name="Grigoriev I.V."/>
            <person name="Lindberg D.R."/>
            <person name="Seaver E.C."/>
            <person name="Weisblat D.A."/>
            <person name="Putnam N.H."/>
            <person name="Rokhsar D.S."/>
        </authorList>
    </citation>
    <scope>NUCLEOTIDE SEQUENCE</scope>
</reference>
<organism evidence="5 6">
    <name type="scientific">Helobdella robusta</name>
    <name type="common">Californian leech</name>
    <dbReference type="NCBI Taxonomy" id="6412"/>
    <lineage>
        <taxon>Eukaryota</taxon>
        <taxon>Metazoa</taxon>
        <taxon>Spiralia</taxon>
        <taxon>Lophotrochozoa</taxon>
        <taxon>Annelida</taxon>
        <taxon>Clitellata</taxon>
        <taxon>Hirudinea</taxon>
        <taxon>Rhynchobdellida</taxon>
        <taxon>Glossiphoniidae</taxon>
        <taxon>Helobdella</taxon>
    </lineage>
</organism>
<feature type="region of interest" description="Disordered" evidence="2">
    <location>
        <begin position="1368"/>
        <end position="1391"/>
    </location>
</feature>
<feature type="compositionally biased region" description="Low complexity" evidence="2">
    <location>
        <begin position="1227"/>
        <end position="1239"/>
    </location>
</feature>
<dbReference type="InterPro" id="IPR013087">
    <property type="entry name" value="Znf_C2H2_type"/>
</dbReference>
<evidence type="ECO:0000313" key="6">
    <source>
        <dbReference type="Proteomes" id="UP000015101"/>
    </source>
</evidence>
<feature type="region of interest" description="Disordered" evidence="2">
    <location>
        <begin position="379"/>
        <end position="404"/>
    </location>
</feature>
<protein>
    <recommendedName>
        <fullName evidence="3">C2H2-type domain-containing protein</fullName>
    </recommendedName>
</protein>
<dbReference type="OrthoDB" id="10070972at2759"/>
<reference evidence="6" key="1">
    <citation type="submission" date="2012-12" db="EMBL/GenBank/DDBJ databases">
        <authorList>
            <person name="Hellsten U."/>
            <person name="Grimwood J."/>
            <person name="Chapman J.A."/>
            <person name="Shapiro H."/>
            <person name="Aerts A."/>
            <person name="Otillar R.P."/>
            <person name="Terry A.Y."/>
            <person name="Boore J.L."/>
            <person name="Simakov O."/>
            <person name="Marletaz F."/>
            <person name="Cho S.-J."/>
            <person name="Edsinger-Gonzales E."/>
            <person name="Havlak P."/>
            <person name="Kuo D.-H."/>
            <person name="Larsson T."/>
            <person name="Lv J."/>
            <person name="Arendt D."/>
            <person name="Savage R."/>
            <person name="Osoegawa K."/>
            <person name="de Jong P."/>
            <person name="Lindberg D.R."/>
            <person name="Seaver E.C."/>
            <person name="Weisblat D.A."/>
            <person name="Putnam N.H."/>
            <person name="Grigoriev I.V."/>
            <person name="Rokhsar D.S."/>
        </authorList>
    </citation>
    <scope>NUCLEOTIDE SEQUENCE</scope>
</reference>
<dbReference type="EnsemblMetazoa" id="HelroT173520">
    <property type="protein sequence ID" value="HelroP173520"/>
    <property type="gene ID" value="HelroG173520"/>
</dbReference>
<dbReference type="Proteomes" id="UP000015101">
    <property type="component" value="Unassembled WGS sequence"/>
</dbReference>
<feature type="compositionally biased region" description="Acidic residues" evidence="2">
    <location>
        <begin position="244"/>
        <end position="256"/>
    </location>
</feature>
<gene>
    <name evidence="5" type="primary">20204574</name>
    <name evidence="4" type="ORF">HELRODRAFT_173520</name>
</gene>
<feature type="compositionally biased region" description="Low complexity" evidence="2">
    <location>
        <begin position="189"/>
        <end position="212"/>
    </location>
</feature>
<feature type="domain" description="C2H2-type" evidence="3">
    <location>
        <begin position="1041"/>
        <end position="1069"/>
    </location>
</feature>
<feature type="region of interest" description="Disordered" evidence="2">
    <location>
        <begin position="600"/>
        <end position="668"/>
    </location>
</feature>
<dbReference type="InterPro" id="IPR040436">
    <property type="entry name" value="Disconnected-like"/>
</dbReference>
<feature type="compositionally biased region" description="Acidic residues" evidence="2">
    <location>
        <begin position="1334"/>
        <end position="1345"/>
    </location>
</feature>
<dbReference type="EMBL" id="AMQM01004569">
    <property type="status" value="NOT_ANNOTATED_CDS"/>
    <property type="molecule type" value="Genomic_DNA"/>
</dbReference>
<keyword evidence="6" id="KW-1185">Reference proteome</keyword>
<feature type="region of interest" description="Disordered" evidence="2">
    <location>
        <begin position="1494"/>
        <end position="1521"/>
    </location>
</feature>
<evidence type="ECO:0000259" key="3">
    <source>
        <dbReference type="PROSITE" id="PS50157"/>
    </source>
</evidence>
<feature type="compositionally biased region" description="Basic and acidic residues" evidence="2">
    <location>
        <begin position="159"/>
        <end position="183"/>
    </location>
</feature>
<feature type="compositionally biased region" description="Low complexity" evidence="2">
    <location>
        <begin position="81"/>
        <end position="120"/>
    </location>
</feature>
<dbReference type="KEGG" id="hro:HELRODRAFT_173520"/>
<feature type="region of interest" description="Disordered" evidence="2">
    <location>
        <begin position="820"/>
        <end position="863"/>
    </location>
</feature>
<dbReference type="PROSITE" id="PS50157">
    <property type="entry name" value="ZINC_FINGER_C2H2_2"/>
    <property type="match status" value="2"/>
</dbReference>
<feature type="compositionally biased region" description="Basic residues" evidence="2">
    <location>
        <begin position="10"/>
        <end position="22"/>
    </location>
</feature>
<dbReference type="PANTHER" id="PTHR15021">
    <property type="entry name" value="DISCONNECTED-RELATED"/>
    <property type="match status" value="1"/>
</dbReference>
<feature type="region of interest" description="Disordered" evidence="2">
    <location>
        <begin position="1211"/>
        <end position="1239"/>
    </location>
</feature>
<feature type="region of interest" description="Disordered" evidence="2">
    <location>
        <begin position="1294"/>
        <end position="1355"/>
    </location>
</feature>
<feature type="compositionally biased region" description="Polar residues" evidence="2">
    <location>
        <begin position="959"/>
        <end position="978"/>
    </location>
</feature>
<dbReference type="GO" id="GO:0006355">
    <property type="term" value="P:regulation of DNA-templated transcription"/>
    <property type="evidence" value="ECO:0000318"/>
    <property type="project" value="GO_Central"/>
</dbReference>
<feature type="region of interest" description="Disordered" evidence="2">
    <location>
        <begin position="1084"/>
        <end position="1103"/>
    </location>
</feature>
<dbReference type="EMBL" id="KB096590">
    <property type="protein sequence ID" value="ESO03818.1"/>
    <property type="molecule type" value="Genomic_DNA"/>
</dbReference>
<feature type="compositionally biased region" description="Acidic residues" evidence="2">
    <location>
        <begin position="273"/>
        <end position="291"/>
    </location>
</feature>
<evidence type="ECO:0000313" key="4">
    <source>
        <dbReference type="EMBL" id="ESO03818.1"/>
    </source>
</evidence>
<dbReference type="Gene3D" id="3.30.160.60">
    <property type="entry name" value="Classic Zinc Finger"/>
    <property type="match status" value="2"/>
</dbReference>
<feature type="compositionally biased region" description="Low complexity" evidence="2">
    <location>
        <begin position="379"/>
        <end position="390"/>
    </location>
</feature>
<dbReference type="GO" id="GO:0005634">
    <property type="term" value="C:nucleus"/>
    <property type="evidence" value="ECO:0000318"/>
    <property type="project" value="GO_Central"/>
</dbReference>
<feature type="compositionally biased region" description="Basic and acidic residues" evidence="2">
    <location>
        <begin position="257"/>
        <end position="267"/>
    </location>
</feature>
<feature type="compositionally biased region" description="Low complexity" evidence="2">
    <location>
        <begin position="1497"/>
        <end position="1521"/>
    </location>
</feature>
<evidence type="ECO:0000256" key="2">
    <source>
        <dbReference type="SAM" id="MobiDB-lite"/>
    </source>
</evidence>
<dbReference type="CTD" id="20204574"/>
<feature type="compositionally biased region" description="Low complexity" evidence="2">
    <location>
        <begin position="1368"/>
        <end position="1386"/>
    </location>
</feature>
<dbReference type="RefSeq" id="XP_009018375.1">
    <property type="nucleotide sequence ID" value="XM_009020127.1"/>
</dbReference>
<feature type="compositionally biased region" description="Acidic residues" evidence="2">
    <location>
        <begin position="1453"/>
        <end position="1475"/>
    </location>
</feature>
<feature type="compositionally biased region" description="Acidic residues" evidence="2">
    <location>
        <begin position="312"/>
        <end position="322"/>
    </location>
</feature>
<feature type="region of interest" description="Disordered" evidence="2">
    <location>
        <begin position="1592"/>
        <end position="1611"/>
    </location>
</feature>
<evidence type="ECO:0000313" key="5">
    <source>
        <dbReference type="EnsemblMetazoa" id="HelroP173520"/>
    </source>
</evidence>
<keyword evidence="1" id="KW-0479">Metal-binding</keyword>
<feature type="region of interest" description="Disordered" evidence="2">
    <location>
        <begin position="1"/>
        <end position="57"/>
    </location>
</feature>
<feature type="compositionally biased region" description="Low complexity" evidence="2">
    <location>
        <begin position="620"/>
        <end position="645"/>
    </location>
</feature>
<feature type="compositionally biased region" description="Low complexity" evidence="2">
    <location>
        <begin position="1308"/>
        <end position="1326"/>
    </location>
</feature>